<dbReference type="EMBL" id="BARU01001178">
    <property type="protein sequence ID" value="GAH29959.1"/>
    <property type="molecule type" value="Genomic_DNA"/>
</dbReference>
<comment type="caution">
    <text evidence="1">The sequence shown here is derived from an EMBL/GenBank/DDBJ whole genome shotgun (WGS) entry which is preliminary data.</text>
</comment>
<name>X1FKT7_9ZZZZ</name>
<protein>
    <submittedName>
        <fullName evidence="1">Uncharacterized protein</fullName>
    </submittedName>
</protein>
<gene>
    <name evidence="1" type="ORF">S03H2_03242</name>
</gene>
<accession>X1FKT7</accession>
<proteinExistence type="predicted"/>
<dbReference type="AlphaFoldDB" id="X1FKT7"/>
<reference evidence="1" key="1">
    <citation type="journal article" date="2014" name="Front. Microbiol.">
        <title>High frequency of phylogenetically diverse reductive dehalogenase-homologous genes in deep subseafloor sedimentary metagenomes.</title>
        <authorList>
            <person name="Kawai M."/>
            <person name="Futagami T."/>
            <person name="Toyoda A."/>
            <person name="Takaki Y."/>
            <person name="Nishi S."/>
            <person name="Hori S."/>
            <person name="Arai W."/>
            <person name="Tsubouchi T."/>
            <person name="Morono Y."/>
            <person name="Uchiyama I."/>
            <person name="Ito T."/>
            <person name="Fujiyama A."/>
            <person name="Inagaki F."/>
            <person name="Takami H."/>
        </authorList>
    </citation>
    <scope>NUCLEOTIDE SEQUENCE</scope>
    <source>
        <strain evidence="1">Expedition CK06-06</strain>
    </source>
</reference>
<evidence type="ECO:0000313" key="1">
    <source>
        <dbReference type="EMBL" id="GAH29959.1"/>
    </source>
</evidence>
<sequence length="114" mass="12809">MLYKTATAKNITPIAPVMLNKLANIKWVVEKISHGVRIVAIKKKIEIKQVKEPILAIRYCFLSFLKNVGRAKAKGIKEKLSINAVIVNMVKEITFEAPESAVTRPKSLKKLPQK</sequence>
<organism evidence="1">
    <name type="scientific">marine sediment metagenome</name>
    <dbReference type="NCBI Taxonomy" id="412755"/>
    <lineage>
        <taxon>unclassified sequences</taxon>
        <taxon>metagenomes</taxon>
        <taxon>ecological metagenomes</taxon>
    </lineage>
</organism>